<name>A0A7X0JBC2_9SPHN</name>
<accession>A0A7X0JBC2</accession>
<evidence type="ECO:0000313" key="3">
    <source>
        <dbReference type="Proteomes" id="UP000522313"/>
    </source>
</evidence>
<reference evidence="2 3" key="2">
    <citation type="submission" date="2020-08" db="EMBL/GenBank/DDBJ databases">
        <title>The Agave Microbiome: Exploring the role of microbial communities in plant adaptations to desert environments.</title>
        <authorList>
            <person name="Partida-Martinez L.P."/>
        </authorList>
    </citation>
    <scope>NUCLEOTIDE SEQUENCE [LARGE SCALE GENOMIC DNA]</scope>
    <source>
        <strain evidence="2 3">AS3.13</strain>
    </source>
</reference>
<proteinExistence type="predicted"/>
<comment type="caution">
    <text evidence="2">The sequence shown here is derived from an EMBL/GenBank/DDBJ whole genome shotgun (WGS) entry which is preliminary data.</text>
</comment>
<evidence type="ECO:0000313" key="2">
    <source>
        <dbReference type="EMBL" id="MBB6504099.1"/>
    </source>
</evidence>
<dbReference type="Proteomes" id="UP000522313">
    <property type="component" value="Unassembled WGS sequence"/>
</dbReference>
<dbReference type="EMBL" id="JACHBT010000005">
    <property type="protein sequence ID" value="MBB6504099.1"/>
    <property type="molecule type" value="Genomic_DNA"/>
</dbReference>
<gene>
    <name evidence="2" type="ORF">F4693_001064</name>
    <name evidence="1" type="ORF">FHS97_003481</name>
</gene>
<organism evidence="2 3">
    <name type="scientific">Sphingomonas endophytica</name>
    <dbReference type="NCBI Taxonomy" id="869719"/>
    <lineage>
        <taxon>Bacteria</taxon>
        <taxon>Pseudomonadati</taxon>
        <taxon>Pseudomonadota</taxon>
        <taxon>Alphaproteobacteria</taxon>
        <taxon>Sphingomonadales</taxon>
        <taxon>Sphingomonadaceae</taxon>
        <taxon>Sphingomonas</taxon>
    </lineage>
</organism>
<evidence type="ECO:0000313" key="4">
    <source>
        <dbReference type="Proteomes" id="UP000560131"/>
    </source>
</evidence>
<dbReference type="EMBL" id="JACIJN010000018">
    <property type="protein sequence ID" value="MBB5727525.1"/>
    <property type="molecule type" value="Genomic_DNA"/>
</dbReference>
<sequence>MDVTAAADWFFRFWIAAVIARIGTGLNYRKVGLRVVPVFAAL</sequence>
<evidence type="ECO:0000313" key="1">
    <source>
        <dbReference type="EMBL" id="MBB5727525.1"/>
    </source>
</evidence>
<dbReference type="Proteomes" id="UP000560131">
    <property type="component" value="Unassembled WGS sequence"/>
</dbReference>
<reference evidence="2 3" key="3">
    <citation type="submission" date="2020-08" db="EMBL/GenBank/DDBJ databases">
        <authorList>
            <person name="Partida-Martinez L."/>
            <person name="Huntemann M."/>
            <person name="Clum A."/>
            <person name="Wang J."/>
            <person name="Palaniappan K."/>
            <person name="Ritter S."/>
            <person name="Chen I.-M."/>
            <person name="Stamatis D."/>
            <person name="Reddy T."/>
            <person name="O'Malley R."/>
            <person name="Daum C."/>
            <person name="Shapiro N."/>
            <person name="Ivanova N."/>
            <person name="Kyrpides N."/>
            <person name="Woyke T."/>
        </authorList>
    </citation>
    <scope>NUCLEOTIDE SEQUENCE [LARGE SCALE GENOMIC DNA]</scope>
    <source>
        <strain evidence="2 3">AS3.13</strain>
    </source>
</reference>
<keyword evidence="4" id="KW-1185">Reference proteome</keyword>
<protein>
    <submittedName>
        <fullName evidence="2">Uncharacterized protein</fullName>
    </submittedName>
</protein>
<dbReference type="AlphaFoldDB" id="A0A7X0JBC2"/>
<reference evidence="1 4" key="1">
    <citation type="submission" date="2020-08" db="EMBL/GenBank/DDBJ databases">
        <title>Genomic Encyclopedia of Type Strains, Phase IV (KMG-IV): sequencing the most valuable type-strain genomes for metagenomic binning, comparative biology and taxonomic classification.</title>
        <authorList>
            <person name="Goeker M."/>
        </authorList>
    </citation>
    <scope>NUCLEOTIDE SEQUENCE [LARGE SCALE GENOMIC DNA]</scope>
    <source>
        <strain evidence="1 4">DSM 101535</strain>
    </source>
</reference>